<dbReference type="InterPro" id="IPR050595">
    <property type="entry name" value="Bact_response_regulator"/>
</dbReference>
<dbReference type="InterPro" id="IPR001789">
    <property type="entry name" value="Sig_transdc_resp-reg_receiver"/>
</dbReference>
<dbReference type="OrthoDB" id="9179585at2"/>
<proteinExistence type="predicted"/>
<dbReference type="AlphaFoldDB" id="A0A1X7D032"/>
<dbReference type="PROSITE" id="PS50110">
    <property type="entry name" value="RESPONSE_REGULATORY"/>
    <property type="match status" value="1"/>
</dbReference>
<dbReference type="SMART" id="SM00448">
    <property type="entry name" value="REC"/>
    <property type="match status" value="1"/>
</dbReference>
<evidence type="ECO:0000313" key="5">
    <source>
        <dbReference type="Proteomes" id="UP000192911"/>
    </source>
</evidence>
<dbReference type="Proteomes" id="UP000192911">
    <property type="component" value="Unassembled WGS sequence"/>
</dbReference>
<dbReference type="GO" id="GO:0000160">
    <property type="term" value="P:phosphorelay signal transduction system"/>
    <property type="evidence" value="ECO:0007669"/>
    <property type="project" value="InterPro"/>
</dbReference>
<dbReference type="GeneID" id="95552505"/>
<gene>
    <name evidence="4" type="ORF">SAMN06295900_102173</name>
</gene>
<organism evidence="4 5">
    <name type="scientific">Trinickia caryophylli</name>
    <name type="common">Paraburkholderia caryophylli</name>
    <dbReference type="NCBI Taxonomy" id="28094"/>
    <lineage>
        <taxon>Bacteria</taxon>
        <taxon>Pseudomonadati</taxon>
        <taxon>Pseudomonadota</taxon>
        <taxon>Betaproteobacteria</taxon>
        <taxon>Burkholderiales</taxon>
        <taxon>Burkholderiaceae</taxon>
        <taxon>Trinickia</taxon>
    </lineage>
</organism>
<dbReference type="SUPFAM" id="SSF52172">
    <property type="entry name" value="CheY-like"/>
    <property type="match status" value="1"/>
</dbReference>
<reference evidence="5" key="1">
    <citation type="submission" date="2017-04" db="EMBL/GenBank/DDBJ databases">
        <authorList>
            <person name="Varghese N."/>
            <person name="Submissions S."/>
        </authorList>
    </citation>
    <scope>NUCLEOTIDE SEQUENCE [LARGE SCALE GENOMIC DNA]</scope>
    <source>
        <strain evidence="5">Ballard 720</strain>
    </source>
</reference>
<feature type="domain" description="Response regulatory" evidence="3">
    <location>
        <begin position="231"/>
        <end position="347"/>
    </location>
</feature>
<evidence type="ECO:0000259" key="3">
    <source>
        <dbReference type="PROSITE" id="PS50110"/>
    </source>
</evidence>
<dbReference type="PANTHER" id="PTHR44591">
    <property type="entry name" value="STRESS RESPONSE REGULATOR PROTEIN 1"/>
    <property type="match status" value="1"/>
</dbReference>
<dbReference type="EMBL" id="FXAH01000002">
    <property type="protein sequence ID" value="SMF05767.1"/>
    <property type="molecule type" value="Genomic_DNA"/>
</dbReference>
<dbReference type="InterPro" id="IPR011006">
    <property type="entry name" value="CheY-like_superfamily"/>
</dbReference>
<accession>A0A1X7D032</accession>
<dbReference type="PANTHER" id="PTHR44591:SF3">
    <property type="entry name" value="RESPONSE REGULATORY DOMAIN-CONTAINING PROTEIN"/>
    <property type="match status" value="1"/>
</dbReference>
<keyword evidence="5" id="KW-1185">Reference proteome</keyword>
<name>A0A1X7D032_TRICW</name>
<keyword evidence="1 2" id="KW-0597">Phosphoprotein</keyword>
<dbReference type="STRING" id="28094.SAMN06295900_102173"/>
<evidence type="ECO:0000256" key="1">
    <source>
        <dbReference type="ARBA" id="ARBA00022553"/>
    </source>
</evidence>
<evidence type="ECO:0000256" key="2">
    <source>
        <dbReference type="PROSITE-ProRule" id="PRU00169"/>
    </source>
</evidence>
<protein>
    <submittedName>
        <fullName evidence="4">Response regulator receiver domain-containing protein</fullName>
    </submittedName>
</protein>
<dbReference type="RefSeq" id="WP_085224808.1">
    <property type="nucleotide sequence ID" value="NZ_BSQD01000002.1"/>
</dbReference>
<feature type="modified residue" description="4-aspartylphosphate" evidence="2">
    <location>
        <position position="280"/>
    </location>
</feature>
<sequence length="352" mass="37703">MNHAPSILIAADTEATAHGVARRLASEFGGIQISCGARHIVSDFEACRPAVVVLAFHEIDRAERCLAALYSQSRFVHGIAHRTIALCRADDLARAYARCRDGCFDDYAVFWPATSDEPRLAMAVRHALQALADKSPAAGAARLISQARRLACIEPALAARARRFAHEVDRTRAAAARAALGADDMVLKRVRKIGESVDALCEAAHTLAGALGPQLQAVRNICALAEGVRPSVLAVDDDVFQQTLIARLLDGTRVDLSCASSGMQALHAMARHRPDLVLIDVALPDIDGIALTREIKSTPAFAEVPVIIVTAMSHRCVVIESIKAGAADFMVKPYRRATLLDKLQALLPGCTA</sequence>
<dbReference type="Gene3D" id="3.40.50.2300">
    <property type="match status" value="1"/>
</dbReference>
<dbReference type="Pfam" id="PF00072">
    <property type="entry name" value="Response_reg"/>
    <property type="match status" value="1"/>
</dbReference>
<evidence type="ECO:0000313" key="4">
    <source>
        <dbReference type="EMBL" id="SMF05767.1"/>
    </source>
</evidence>